<accession>A0A645J4C8</accession>
<sequence length="146" mass="16449">MANIKEKVAYLQGLTNGLNVSDASSEGKLILNIVDVLDDMAEEIQNVTLVHEDLEDYVETIDEDLTELEEEVYEDVYEEDEDYVEVECPFCHESVAFESELLDDEDAVEVTCPHCGEVVYDNVIDLDDADIDMNSQSIRNSIHPGI</sequence>
<name>A0A645J4C8_9ZZZZ</name>
<protein>
    <recommendedName>
        <fullName evidence="2">DPH-type MB domain-containing protein</fullName>
    </recommendedName>
</protein>
<gene>
    <name evidence="1" type="ORF">SDC9_205668</name>
</gene>
<proteinExistence type="predicted"/>
<dbReference type="SUPFAM" id="SSF57783">
    <property type="entry name" value="Zinc beta-ribbon"/>
    <property type="match status" value="1"/>
</dbReference>
<dbReference type="EMBL" id="VSSQ01130169">
    <property type="protein sequence ID" value="MPN57972.1"/>
    <property type="molecule type" value="Genomic_DNA"/>
</dbReference>
<organism evidence="1">
    <name type="scientific">bioreactor metagenome</name>
    <dbReference type="NCBI Taxonomy" id="1076179"/>
    <lineage>
        <taxon>unclassified sequences</taxon>
        <taxon>metagenomes</taxon>
        <taxon>ecological metagenomes</taxon>
    </lineage>
</organism>
<evidence type="ECO:0000313" key="1">
    <source>
        <dbReference type="EMBL" id="MPN57972.1"/>
    </source>
</evidence>
<dbReference type="InterPro" id="IPR054688">
    <property type="entry name" value="CD1247_N"/>
</dbReference>
<dbReference type="AlphaFoldDB" id="A0A645J4C8"/>
<dbReference type="NCBIfam" id="NF045650">
    <property type="entry name" value="CD1247_Nterm"/>
    <property type="match status" value="1"/>
</dbReference>
<reference evidence="1" key="1">
    <citation type="submission" date="2019-08" db="EMBL/GenBank/DDBJ databases">
        <authorList>
            <person name="Kucharzyk K."/>
            <person name="Murdoch R.W."/>
            <person name="Higgins S."/>
            <person name="Loffler F."/>
        </authorList>
    </citation>
    <scope>NUCLEOTIDE SEQUENCE</scope>
</reference>
<evidence type="ECO:0008006" key="2">
    <source>
        <dbReference type="Google" id="ProtNLM"/>
    </source>
</evidence>
<comment type="caution">
    <text evidence="1">The sequence shown here is derived from an EMBL/GenBank/DDBJ whole genome shotgun (WGS) entry which is preliminary data.</text>
</comment>